<evidence type="ECO:0000313" key="2">
    <source>
        <dbReference type="EMBL" id="EGG15291.1"/>
    </source>
</evidence>
<protein>
    <recommendedName>
        <fullName evidence="4">Ankyrin repeat-containing protein</fullName>
    </recommendedName>
</protein>
<gene>
    <name evidence="2" type="ORF">DFA_10125</name>
</gene>
<proteinExistence type="predicted"/>
<dbReference type="SUPFAM" id="SSF48403">
    <property type="entry name" value="Ankyrin repeat"/>
    <property type="match status" value="1"/>
</dbReference>
<dbReference type="Proteomes" id="UP000007797">
    <property type="component" value="Unassembled WGS sequence"/>
</dbReference>
<name>F4Q9C2_CACFS</name>
<dbReference type="EMBL" id="GL883026">
    <property type="protein sequence ID" value="EGG15291.1"/>
    <property type="molecule type" value="Genomic_DNA"/>
</dbReference>
<dbReference type="Pfam" id="PF12796">
    <property type="entry name" value="Ank_2"/>
    <property type="match status" value="1"/>
</dbReference>
<dbReference type="RefSeq" id="XP_004352011.1">
    <property type="nucleotide sequence ID" value="XM_004351959.1"/>
</dbReference>
<evidence type="ECO:0008006" key="4">
    <source>
        <dbReference type="Google" id="ProtNLM"/>
    </source>
</evidence>
<dbReference type="KEGG" id="dfa:DFA_10125"/>
<dbReference type="STRING" id="1054147.F4Q9C2"/>
<sequence>MEGQKLRDAAKSGDIETVKKIVKESPTSVNYKDRTGYTPLHMASMYVFKLWFNMHDSLSLTQKISFHQSSCSHHHMINRFGHKDIIQILLENGADKTAVSIDGEDAEAVAKGLTIVCRLWRGQSGSQKGSEGSVNSRIGKGSSYQSTPPYQPFSI</sequence>
<organism evidence="2 3">
    <name type="scientific">Cavenderia fasciculata</name>
    <name type="common">Slime mold</name>
    <name type="synonym">Dictyostelium fasciculatum</name>
    <dbReference type="NCBI Taxonomy" id="261658"/>
    <lineage>
        <taxon>Eukaryota</taxon>
        <taxon>Amoebozoa</taxon>
        <taxon>Evosea</taxon>
        <taxon>Eumycetozoa</taxon>
        <taxon>Dictyostelia</taxon>
        <taxon>Acytosteliales</taxon>
        <taxon>Cavenderiaceae</taxon>
        <taxon>Cavenderia</taxon>
    </lineage>
</organism>
<dbReference type="InterPro" id="IPR036770">
    <property type="entry name" value="Ankyrin_rpt-contain_sf"/>
</dbReference>
<feature type="compositionally biased region" description="Low complexity" evidence="1">
    <location>
        <begin position="124"/>
        <end position="133"/>
    </location>
</feature>
<dbReference type="Gene3D" id="1.25.40.20">
    <property type="entry name" value="Ankyrin repeat-containing domain"/>
    <property type="match status" value="1"/>
</dbReference>
<dbReference type="OrthoDB" id="14809at2759"/>
<reference evidence="3" key="1">
    <citation type="journal article" date="2011" name="Genome Res.">
        <title>Phylogeny-wide analysis of social amoeba genomes highlights ancient origins for complex intercellular communication.</title>
        <authorList>
            <person name="Heidel A.J."/>
            <person name="Lawal H.M."/>
            <person name="Felder M."/>
            <person name="Schilde C."/>
            <person name="Helps N.R."/>
            <person name="Tunggal B."/>
            <person name="Rivero F."/>
            <person name="John U."/>
            <person name="Schleicher M."/>
            <person name="Eichinger L."/>
            <person name="Platzer M."/>
            <person name="Noegel A.A."/>
            <person name="Schaap P."/>
            <person name="Gloeckner G."/>
        </authorList>
    </citation>
    <scope>NUCLEOTIDE SEQUENCE [LARGE SCALE GENOMIC DNA]</scope>
    <source>
        <strain evidence="3">SH3</strain>
    </source>
</reference>
<keyword evidence="3" id="KW-1185">Reference proteome</keyword>
<feature type="region of interest" description="Disordered" evidence="1">
    <location>
        <begin position="124"/>
        <end position="155"/>
    </location>
</feature>
<accession>F4Q9C2</accession>
<dbReference type="AlphaFoldDB" id="F4Q9C2"/>
<dbReference type="InterPro" id="IPR002110">
    <property type="entry name" value="Ankyrin_rpt"/>
</dbReference>
<feature type="compositionally biased region" description="Polar residues" evidence="1">
    <location>
        <begin position="142"/>
        <end position="155"/>
    </location>
</feature>
<evidence type="ECO:0000256" key="1">
    <source>
        <dbReference type="SAM" id="MobiDB-lite"/>
    </source>
</evidence>
<dbReference type="GeneID" id="14867169"/>
<evidence type="ECO:0000313" key="3">
    <source>
        <dbReference type="Proteomes" id="UP000007797"/>
    </source>
</evidence>